<dbReference type="AlphaFoldDB" id="A0A426D5I3"/>
<evidence type="ECO:0000313" key="4">
    <source>
        <dbReference type="Proteomes" id="UP000283633"/>
    </source>
</evidence>
<dbReference type="GO" id="GO:0015074">
    <property type="term" value="P:DNA integration"/>
    <property type="evidence" value="ECO:0007669"/>
    <property type="project" value="InterPro"/>
</dbReference>
<reference evidence="2 4" key="1">
    <citation type="submission" date="2018-08" db="EMBL/GenBank/DDBJ databases">
        <title>Genome Lactobacillus garii FI11369.</title>
        <authorList>
            <person name="Diaz M."/>
            <person name="Narbad A."/>
        </authorList>
    </citation>
    <scope>NUCLEOTIDE SEQUENCE [LARGE SCALE GENOMIC DNA]</scope>
    <source>
        <strain evidence="2 4">FI11369</strain>
    </source>
</reference>
<name>A0A426D5I3_9LACO</name>
<dbReference type="EMBL" id="QWZQ01000035">
    <property type="protein sequence ID" value="RRK09893.1"/>
    <property type="molecule type" value="Genomic_DNA"/>
</dbReference>
<feature type="non-terminal residue" evidence="2">
    <location>
        <position position="1"/>
    </location>
</feature>
<organism evidence="2 4">
    <name type="scientific">Lactiplantibacillus garii</name>
    <dbReference type="NCBI Taxonomy" id="2306423"/>
    <lineage>
        <taxon>Bacteria</taxon>
        <taxon>Bacillati</taxon>
        <taxon>Bacillota</taxon>
        <taxon>Bacilli</taxon>
        <taxon>Lactobacillales</taxon>
        <taxon>Lactobacillaceae</taxon>
        <taxon>Lactiplantibacillus</taxon>
    </lineage>
</organism>
<dbReference type="Proteomes" id="UP000283633">
    <property type="component" value="Unassembled WGS sequence"/>
</dbReference>
<evidence type="ECO:0000259" key="1">
    <source>
        <dbReference type="Pfam" id="PF13333"/>
    </source>
</evidence>
<dbReference type="RefSeq" id="WP_148096374.1">
    <property type="nucleotide sequence ID" value="NZ_QWZQ01000005.1"/>
</dbReference>
<comment type="caution">
    <text evidence="2">The sequence shown here is derived from an EMBL/GenBank/DDBJ whole genome shotgun (WGS) entry which is preliminary data.</text>
</comment>
<dbReference type="EMBL" id="QWZQ01000005">
    <property type="protein sequence ID" value="RRK11456.1"/>
    <property type="molecule type" value="Genomic_DNA"/>
</dbReference>
<proteinExistence type="predicted"/>
<keyword evidence="4" id="KW-1185">Reference proteome</keyword>
<sequence>WYNYKRRQETLNGMTPKEFRNHAILKTA</sequence>
<dbReference type="InterPro" id="IPR001584">
    <property type="entry name" value="Integrase_cat-core"/>
</dbReference>
<protein>
    <submittedName>
        <fullName evidence="2">IS3 family transposase</fullName>
    </submittedName>
</protein>
<feature type="domain" description="Integrase catalytic" evidence="1">
    <location>
        <begin position="1"/>
        <end position="23"/>
    </location>
</feature>
<gene>
    <name evidence="3" type="ORF">D1831_02675</name>
    <name evidence="2" type="ORF">D1831_10055</name>
</gene>
<evidence type="ECO:0000313" key="3">
    <source>
        <dbReference type="EMBL" id="RRK11456.1"/>
    </source>
</evidence>
<dbReference type="Pfam" id="PF13333">
    <property type="entry name" value="rve_2"/>
    <property type="match status" value="1"/>
</dbReference>
<evidence type="ECO:0000313" key="2">
    <source>
        <dbReference type="EMBL" id="RRK09893.1"/>
    </source>
</evidence>
<accession>A0A426D5I3</accession>